<dbReference type="SUPFAM" id="SSF54001">
    <property type="entry name" value="Cysteine proteinases"/>
    <property type="match status" value="1"/>
</dbReference>
<keyword evidence="2" id="KW-0645">Protease</keyword>
<dbReference type="PROSITE" id="PS51935">
    <property type="entry name" value="NLPC_P60"/>
    <property type="match status" value="1"/>
</dbReference>
<gene>
    <name evidence="7" type="ORF">BW737_001595</name>
</gene>
<dbReference type="InterPro" id="IPR000064">
    <property type="entry name" value="NLP_P60_dom"/>
</dbReference>
<comment type="similarity">
    <text evidence="1">Belongs to the peptidase C40 family.</text>
</comment>
<evidence type="ECO:0000256" key="2">
    <source>
        <dbReference type="ARBA" id="ARBA00022670"/>
    </source>
</evidence>
<reference evidence="7 8" key="1">
    <citation type="submission" date="2017-10" db="EMBL/GenBank/DDBJ databases">
        <title>Draft genome sequence of cellulolytic Actinomyces sp CtC72 isolated from cattle rumen fluid.</title>
        <authorList>
            <person name="Joshi A.J."/>
            <person name="Vasudevan G."/>
            <person name="Lanjekar V.B."/>
            <person name="Hivarkar S."/>
            <person name="Engineer A."/>
            <person name="Pore S.D."/>
            <person name="Dhakephalkar P.K."/>
            <person name="Dagar S."/>
        </authorList>
    </citation>
    <scope>NUCLEOTIDE SEQUENCE [LARGE SCALE GENOMIC DNA]</scope>
    <source>
        <strain evidence="8">CtC72</strain>
    </source>
</reference>
<protein>
    <submittedName>
        <fullName evidence="7">NlpC/P60 family protein</fullName>
    </submittedName>
</protein>
<feature type="signal peptide" evidence="5">
    <location>
        <begin position="1"/>
        <end position="49"/>
    </location>
</feature>
<comment type="caution">
    <text evidence="7">The sequence shown here is derived from an EMBL/GenBank/DDBJ whole genome shotgun (WGS) entry which is preliminary data.</text>
</comment>
<dbReference type="Pfam" id="PF00877">
    <property type="entry name" value="NLPC_P60"/>
    <property type="match status" value="1"/>
</dbReference>
<dbReference type="RefSeq" id="WP_086615776.1">
    <property type="nucleotide sequence ID" value="NZ_MTPX02000010.1"/>
</dbReference>
<sequence>MSTNVKARHRKAARPLTPLTDAAPVARRGLAVAASSGLALTMIASGANAASDDADAADSAGALSQAGVAALATDAREVVTTNAAISTGSETSWSEDVVEAATVTATAPVVEEPEVEETVEAEEAADAEETSVEATQVASTTSSGEGMVALAMQYIGTPYVWGASGPSSFDCSGLVSYIYAQYGISIPHQSGQIRAIGTPISADEAQPGDILWWSGHVGLYAGNGMMVDATPSKGVAYRAVYSGVTYLRVS</sequence>
<evidence type="ECO:0000259" key="6">
    <source>
        <dbReference type="PROSITE" id="PS51935"/>
    </source>
</evidence>
<feature type="domain" description="NlpC/P60" evidence="6">
    <location>
        <begin position="141"/>
        <end position="250"/>
    </location>
</feature>
<keyword evidence="8" id="KW-1185">Reference proteome</keyword>
<evidence type="ECO:0000313" key="8">
    <source>
        <dbReference type="Proteomes" id="UP000194577"/>
    </source>
</evidence>
<dbReference type="InterPro" id="IPR051202">
    <property type="entry name" value="Peptidase_C40"/>
</dbReference>
<evidence type="ECO:0000256" key="3">
    <source>
        <dbReference type="ARBA" id="ARBA00022801"/>
    </source>
</evidence>
<feature type="chain" id="PRO_5046562007" evidence="5">
    <location>
        <begin position="50"/>
        <end position="250"/>
    </location>
</feature>
<name>A0ABX4MDQ2_9ACTO</name>
<dbReference type="PANTHER" id="PTHR47053:SF1">
    <property type="entry name" value="MUREIN DD-ENDOPEPTIDASE MEPH-RELATED"/>
    <property type="match status" value="1"/>
</dbReference>
<proteinExistence type="inferred from homology"/>
<keyword evidence="5" id="KW-0732">Signal</keyword>
<dbReference type="Proteomes" id="UP000194577">
    <property type="component" value="Unassembled WGS sequence"/>
</dbReference>
<organism evidence="7 8">
    <name type="scientific">Actinomyces ruminis</name>
    <dbReference type="NCBI Taxonomy" id="1937003"/>
    <lineage>
        <taxon>Bacteria</taxon>
        <taxon>Bacillati</taxon>
        <taxon>Actinomycetota</taxon>
        <taxon>Actinomycetes</taxon>
        <taxon>Actinomycetales</taxon>
        <taxon>Actinomycetaceae</taxon>
        <taxon>Actinomyces</taxon>
    </lineage>
</organism>
<dbReference type="Gene3D" id="3.90.1720.10">
    <property type="entry name" value="endopeptidase domain like (from Nostoc punctiforme)"/>
    <property type="match status" value="1"/>
</dbReference>
<keyword evidence="4" id="KW-0788">Thiol protease</keyword>
<evidence type="ECO:0000256" key="4">
    <source>
        <dbReference type="ARBA" id="ARBA00022807"/>
    </source>
</evidence>
<evidence type="ECO:0000256" key="1">
    <source>
        <dbReference type="ARBA" id="ARBA00007074"/>
    </source>
</evidence>
<keyword evidence="3" id="KW-0378">Hydrolase</keyword>
<accession>A0ABX4MDQ2</accession>
<dbReference type="PANTHER" id="PTHR47053">
    <property type="entry name" value="MUREIN DD-ENDOPEPTIDASE MEPH-RELATED"/>
    <property type="match status" value="1"/>
</dbReference>
<dbReference type="EMBL" id="MTPX02000010">
    <property type="protein sequence ID" value="PHP53600.1"/>
    <property type="molecule type" value="Genomic_DNA"/>
</dbReference>
<evidence type="ECO:0000256" key="5">
    <source>
        <dbReference type="SAM" id="SignalP"/>
    </source>
</evidence>
<dbReference type="InterPro" id="IPR038765">
    <property type="entry name" value="Papain-like_cys_pep_sf"/>
</dbReference>
<evidence type="ECO:0000313" key="7">
    <source>
        <dbReference type="EMBL" id="PHP53600.1"/>
    </source>
</evidence>